<dbReference type="InterPro" id="IPR046357">
    <property type="entry name" value="PPIase_dom_sf"/>
</dbReference>
<feature type="compositionally biased region" description="Basic and acidic residues" evidence="3">
    <location>
        <begin position="488"/>
        <end position="499"/>
    </location>
</feature>
<feature type="compositionally biased region" description="Acidic residues" evidence="3">
    <location>
        <begin position="14"/>
        <end position="23"/>
    </location>
</feature>
<dbReference type="PANTHER" id="PTHR46512">
    <property type="entry name" value="PEPTIDYLPROLYL ISOMERASE"/>
    <property type="match status" value="1"/>
</dbReference>
<dbReference type="GO" id="GO:0016020">
    <property type="term" value="C:membrane"/>
    <property type="evidence" value="ECO:0007669"/>
    <property type="project" value="TreeGrafter"/>
</dbReference>
<dbReference type="SUPFAM" id="SSF54534">
    <property type="entry name" value="FKBP-like"/>
    <property type="match status" value="1"/>
</dbReference>
<name>A0A8J2WYG2_9STRA</name>
<organism evidence="5 6">
    <name type="scientific">Pelagomonas calceolata</name>
    <dbReference type="NCBI Taxonomy" id="35677"/>
    <lineage>
        <taxon>Eukaryota</taxon>
        <taxon>Sar</taxon>
        <taxon>Stramenopiles</taxon>
        <taxon>Ochrophyta</taxon>
        <taxon>Pelagophyceae</taxon>
        <taxon>Pelagomonadales</taxon>
        <taxon>Pelagomonadaceae</taxon>
        <taxon>Pelagomonas</taxon>
    </lineage>
</organism>
<sequence>MSYRRDKWRQYAGDEPEPGSSEDEAYAAVDAKVAYTRQSVQERAEKWDAIEAFEAYKAAKSSSKTLHPPKHRGLCASVRPQQGAEALVSFVCKPRDGGKSEIGGTRVSVVAGEEHDEKWKQVLSREVLDMRRGERIEADIDDELKLDCCLHAVRVSRQLAPVDAEIYKGHGTVSTKRMEAPKPGGKRPRFGGTATVRLVIADDDRDDDALFKASEGVDPQNIKLGQGDVCEGLEVAVLAMRPGEGCIVTCDGAYGDPCYAVRKVGLGPSIRAAVRLDAVTEGDEDASYLKERGAMLLGEGECRRAEACFTRAARRAEAQLKALDEDDDEAFAKLKDVLARCLLNVALCCKKRNGRRDEIAVLDGALGVLGDDVDEAVASEVEAAMSSATLLLRAKARLRRGAARGFLGDADAAAQDLTAADALAARIVDEVPAAAALRRDVVRERRVQAAAAARRRKREKAAFAGKTLFDERDAAAREASEAAAKARHAAEEARRDAEGCRRAQAIAAQAPDDEEVEIGDIRRL</sequence>
<gene>
    <name evidence="5" type="ORF">PECAL_3P09520</name>
</gene>
<evidence type="ECO:0000313" key="5">
    <source>
        <dbReference type="EMBL" id="CAH0371035.1"/>
    </source>
</evidence>
<feature type="region of interest" description="Disordered" evidence="3">
    <location>
        <begin position="1"/>
        <end position="23"/>
    </location>
</feature>
<keyword evidence="6" id="KW-1185">Reference proteome</keyword>
<proteinExistence type="predicted"/>
<evidence type="ECO:0000256" key="3">
    <source>
        <dbReference type="SAM" id="MobiDB-lite"/>
    </source>
</evidence>
<dbReference type="Gene3D" id="1.25.40.10">
    <property type="entry name" value="Tetratricopeptide repeat domain"/>
    <property type="match status" value="1"/>
</dbReference>
<evidence type="ECO:0000256" key="1">
    <source>
        <dbReference type="ARBA" id="ARBA00022737"/>
    </source>
</evidence>
<feature type="region of interest" description="Disordered" evidence="3">
    <location>
        <begin position="480"/>
        <end position="499"/>
    </location>
</feature>
<dbReference type="InterPro" id="IPR050754">
    <property type="entry name" value="FKBP4/5/8-like"/>
</dbReference>
<dbReference type="GO" id="GO:0005740">
    <property type="term" value="C:mitochondrial envelope"/>
    <property type="evidence" value="ECO:0007669"/>
    <property type="project" value="TreeGrafter"/>
</dbReference>
<dbReference type="InterPro" id="IPR001179">
    <property type="entry name" value="PPIase_FKBP_dom"/>
</dbReference>
<evidence type="ECO:0000313" key="6">
    <source>
        <dbReference type="Proteomes" id="UP000789595"/>
    </source>
</evidence>
<dbReference type="Proteomes" id="UP000789595">
    <property type="component" value="Unassembled WGS sequence"/>
</dbReference>
<dbReference type="EMBL" id="CAKKNE010000003">
    <property type="protein sequence ID" value="CAH0371035.1"/>
    <property type="molecule type" value="Genomic_DNA"/>
</dbReference>
<dbReference type="SUPFAM" id="SSF48452">
    <property type="entry name" value="TPR-like"/>
    <property type="match status" value="1"/>
</dbReference>
<dbReference type="GO" id="GO:0003755">
    <property type="term" value="F:peptidyl-prolyl cis-trans isomerase activity"/>
    <property type="evidence" value="ECO:0007669"/>
    <property type="project" value="InterPro"/>
</dbReference>
<accession>A0A8J2WYG2</accession>
<dbReference type="AlphaFoldDB" id="A0A8J2WYG2"/>
<comment type="caution">
    <text evidence="5">The sequence shown here is derived from an EMBL/GenBank/DDBJ whole genome shotgun (WGS) entry which is preliminary data.</text>
</comment>
<reference evidence="5" key="1">
    <citation type="submission" date="2021-11" db="EMBL/GenBank/DDBJ databases">
        <authorList>
            <consortium name="Genoscope - CEA"/>
            <person name="William W."/>
        </authorList>
    </citation>
    <scope>NUCLEOTIDE SEQUENCE</scope>
</reference>
<dbReference type="GO" id="GO:0005829">
    <property type="term" value="C:cytosol"/>
    <property type="evidence" value="ECO:0007669"/>
    <property type="project" value="TreeGrafter"/>
</dbReference>
<keyword evidence="2" id="KW-0802">TPR repeat</keyword>
<dbReference type="GO" id="GO:0012505">
    <property type="term" value="C:endomembrane system"/>
    <property type="evidence" value="ECO:0007669"/>
    <property type="project" value="TreeGrafter"/>
</dbReference>
<evidence type="ECO:0000256" key="2">
    <source>
        <dbReference type="ARBA" id="ARBA00022803"/>
    </source>
</evidence>
<dbReference type="GO" id="GO:0044183">
    <property type="term" value="F:protein folding chaperone"/>
    <property type="evidence" value="ECO:0007669"/>
    <property type="project" value="TreeGrafter"/>
</dbReference>
<dbReference type="PANTHER" id="PTHR46512:SF1">
    <property type="entry name" value="PEPTIDYLPROLYL ISOMERASE"/>
    <property type="match status" value="1"/>
</dbReference>
<dbReference type="Pfam" id="PF00254">
    <property type="entry name" value="FKBP_C"/>
    <property type="match status" value="1"/>
</dbReference>
<feature type="domain" description="PPIase FKBP-type" evidence="4">
    <location>
        <begin position="207"/>
        <end position="254"/>
    </location>
</feature>
<dbReference type="Gene3D" id="3.10.50.40">
    <property type="match status" value="1"/>
</dbReference>
<evidence type="ECO:0000259" key="4">
    <source>
        <dbReference type="Pfam" id="PF00254"/>
    </source>
</evidence>
<dbReference type="InterPro" id="IPR011990">
    <property type="entry name" value="TPR-like_helical_dom_sf"/>
</dbReference>
<keyword evidence="1" id="KW-0677">Repeat</keyword>
<protein>
    <recommendedName>
        <fullName evidence="4">PPIase FKBP-type domain-containing protein</fullName>
    </recommendedName>
</protein>